<evidence type="ECO:0000256" key="3">
    <source>
        <dbReference type="ARBA" id="ARBA00023157"/>
    </source>
</evidence>
<accession>A0ABY7ECB1</accession>
<evidence type="ECO:0000259" key="8">
    <source>
        <dbReference type="PROSITE" id="PS50835"/>
    </source>
</evidence>
<dbReference type="InterPro" id="IPR003598">
    <property type="entry name" value="Ig_sub2"/>
</dbReference>
<dbReference type="InterPro" id="IPR003961">
    <property type="entry name" value="FN3_dom"/>
</dbReference>
<feature type="region of interest" description="Disordered" evidence="6">
    <location>
        <begin position="656"/>
        <end position="696"/>
    </location>
</feature>
<dbReference type="SMART" id="SM00060">
    <property type="entry name" value="FN3"/>
    <property type="match status" value="1"/>
</dbReference>
<keyword evidence="7" id="KW-1133">Transmembrane helix</keyword>
<dbReference type="SMART" id="SM00409">
    <property type="entry name" value="IG"/>
    <property type="match status" value="4"/>
</dbReference>
<feature type="transmembrane region" description="Helical" evidence="7">
    <location>
        <begin position="534"/>
        <end position="560"/>
    </location>
</feature>
<evidence type="ECO:0000256" key="5">
    <source>
        <dbReference type="ARBA" id="ARBA00023319"/>
    </source>
</evidence>
<sequence length="696" mass="76331">MCTCTATHEAGPPQLVQMNISVMYPPSIPKFKVNGIQVGTTIRLIKGNTETVECHSSGNPYPSIKDFTWRKGKVVVSSNSSLGWVGGIKIQDGGSYTCSVTTTMTPSDTKQSPVTTIESTNATIAVLYSPRLHKLQQISALEGETLTVKCEYKHGNPGKTTVLISRLNDGTNWTERTHVLQSLTRSDAGLNRCTVRNTMQPSGQHKATIGKHTRNGKVNVWYKTSVTQFVLISHPKENNVIVDENTPLNFFCEVDSNPNSTIILGRSDNVALTKREGVLHLSFHVQQAGCRDTGSYFCYGYNNYTEAGTAPREHMNVFVRCSPRSSGGQSESNVTGVIGGNATFSLDVFAYPIPGKDGYVWQKWNGTTYSQVYNNAKYSVNNSGNSTTFTIKSIEEEDFSTYLLTVSNGVNPKFSKTFNLSPQGVPQCPTGLIASLTTSSSVTVEWVSHFNGGFTQTFVILYKTIESSEYFVLTEVELDKKTKNTQTISGLKDGSTYDIILYSRNAIGNCRQNTSIQIETDLLVDDPPPSYSTLIGGLAGGIPAVCVVVVVVAVVIVVVLRKRIYYKKRETRHVLTQGQKQQSLNAVDEDSDDIPNEVENPMYDGFECSAARQDPPDVLYTLPKKKGGDIYTENFNPDGLVYADTVFADQPKEQTLLGTHGGGDTTVHADVDLTKKAETLPESDEEDGFKRETIQQ</sequence>
<dbReference type="Proteomes" id="UP001164746">
    <property type="component" value="Chromosome 5"/>
</dbReference>
<evidence type="ECO:0000256" key="2">
    <source>
        <dbReference type="ARBA" id="ARBA00023136"/>
    </source>
</evidence>
<keyword evidence="11" id="KW-1185">Reference proteome</keyword>
<dbReference type="SUPFAM" id="SSF49265">
    <property type="entry name" value="Fibronectin type III"/>
    <property type="match status" value="1"/>
</dbReference>
<proteinExistence type="predicted"/>
<dbReference type="CDD" id="cd00063">
    <property type="entry name" value="FN3"/>
    <property type="match status" value="1"/>
</dbReference>
<evidence type="ECO:0000259" key="9">
    <source>
        <dbReference type="PROSITE" id="PS50853"/>
    </source>
</evidence>
<dbReference type="Gene3D" id="2.60.40.10">
    <property type="entry name" value="Immunoglobulins"/>
    <property type="match status" value="5"/>
</dbReference>
<evidence type="ECO:0000256" key="4">
    <source>
        <dbReference type="ARBA" id="ARBA00023180"/>
    </source>
</evidence>
<dbReference type="Pfam" id="PF13895">
    <property type="entry name" value="Ig_2"/>
    <property type="match status" value="1"/>
</dbReference>
<gene>
    <name evidence="10" type="ORF">MAR_022039</name>
</gene>
<feature type="domain" description="Ig-like" evidence="8">
    <location>
        <begin position="29"/>
        <end position="115"/>
    </location>
</feature>
<dbReference type="InterPro" id="IPR003599">
    <property type="entry name" value="Ig_sub"/>
</dbReference>
<name>A0ABY7ECB1_MYAAR</name>
<feature type="domain" description="Ig-like" evidence="8">
    <location>
        <begin position="130"/>
        <end position="210"/>
    </location>
</feature>
<keyword evidence="2 7" id="KW-0472">Membrane</keyword>
<feature type="compositionally biased region" description="Basic and acidic residues" evidence="6">
    <location>
        <begin position="667"/>
        <end position="679"/>
    </location>
</feature>
<dbReference type="Pfam" id="PF00041">
    <property type="entry name" value="fn3"/>
    <property type="match status" value="1"/>
</dbReference>
<dbReference type="PROSITE" id="PS50853">
    <property type="entry name" value="FN3"/>
    <property type="match status" value="1"/>
</dbReference>
<evidence type="ECO:0000256" key="1">
    <source>
        <dbReference type="ARBA" id="ARBA00004479"/>
    </source>
</evidence>
<comment type="subcellular location">
    <subcellularLocation>
        <location evidence="1">Membrane</location>
        <topology evidence="1">Single-pass type I membrane protein</topology>
    </subcellularLocation>
</comment>
<evidence type="ECO:0000256" key="6">
    <source>
        <dbReference type="SAM" id="MobiDB-lite"/>
    </source>
</evidence>
<dbReference type="InterPro" id="IPR013783">
    <property type="entry name" value="Ig-like_fold"/>
</dbReference>
<reference evidence="10" key="1">
    <citation type="submission" date="2022-11" db="EMBL/GenBank/DDBJ databases">
        <title>Centuries of genome instability and evolution in soft-shell clam transmissible cancer (bioRxiv).</title>
        <authorList>
            <person name="Hart S.F.M."/>
            <person name="Yonemitsu M.A."/>
            <person name="Giersch R.M."/>
            <person name="Beal B.F."/>
            <person name="Arriagada G."/>
            <person name="Davis B.W."/>
            <person name="Ostrander E.A."/>
            <person name="Goff S.P."/>
            <person name="Metzger M.J."/>
        </authorList>
    </citation>
    <scope>NUCLEOTIDE SEQUENCE</scope>
    <source>
        <strain evidence="10">MELC-2E11</strain>
        <tissue evidence="10">Siphon/mantle</tissue>
    </source>
</reference>
<dbReference type="EMBL" id="CP111016">
    <property type="protein sequence ID" value="WAR06670.1"/>
    <property type="molecule type" value="Genomic_DNA"/>
</dbReference>
<dbReference type="SMART" id="SM00408">
    <property type="entry name" value="IGc2"/>
    <property type="match status" value="2"/>
</dbReference>
<dbReference type="PROSITE" id="PS50835">
    <property type="entry name" value="IG_LIKE"/>
    <property type="match status" value="2"/>
</dbReference>
<evidence type="ECO:0000313" key="11">
    <source>
        <dbReference type="Proteomes" id="UP001164746"/>
    </source>
</evidence>
<keyword evidence="5" id="KW-0393">Immunoglobulin domain</keyword>
<dbReference type="PANTHER" id="PTHR11640">
    <property type="entry name" value="NEPHRIN"/>
    <property type="match status" value="1"/>
</dbReference>
<organism evidence="10 11">
    <name type="scientific">Mya arenaria</name>
    <name type="common">Soft-shell clam</name>
    <dbReference type="NCBI Taxonomy" id="6604"/>
    <lineage>
        <taxon>Eukaryota</taxon>
        <taxon>Metazoa</taxon>
        <taxon>Spiralia</taxon>
        <taxon>Lophotrochozoa</taxon>
        <taxon>Mollusca</taxon>
        <taxon>Bivalvia</taxon>
        <taxon>Autobranchia</taxon>
        <taxon>Heteroconchia</taxon>
        <taxon>Euheterodonta</taxon>
        <taxon>Imparidentia</taxon>
        <taxon>Neoheterodontei</taxon>
        <taxon>Myida</taxon>
        <taxon>Myoidea</taxon>
        <taxon>Myidae</taxon>
        <taxon>Mya</taxon>
    </lineage>
</organism>
<dbReference type="SUPFAM" id="SSF48726">
    <property type="entry name" value="Immunoglobulin"/>
    <property type="match status" value="3"/>
</dbReference>
<feature type="domain" description="Fibronectin type-III" evidence="9">
    <location>
        <begin position="428"/>
        <end position="523"/>
    </location>
</feature>
<evidence type="ECO:0000256" key="7">
    <source>
        <dbReference type="SAM" id="Phobius"/>
    </source>
</evidence>
<dbReference type="InterPro" id="IPR007110">
    <property type="entry name" value="Ig-like_dom"/>
</dbReference>
<keyword evidence="3" id="KW-1015">Disulfide bond</keyword>
<keyword evidence="7" id="KW-0812">Transmembrane</keyword>
<dbReference type="InterPro" id="IPR036179">
    <property type="entry name" value="Ig-like_dom_sf"/>
</dbReference>
<evidence type="ECO:0000313" key="10">
    <source>
        <dbReference type="EMBL" id="WAR06670.1"/>
    </source>
</evidence>
<dbReference type="InterPro" id="IPR036116">
    <property type="entry name" value="FN3_sf"/>
</dbReference>
<dbReference type="InterPro" id="IPR051275">
    <property type="entry name" value="Cell_adhesion_signaling"/>
</dbReference>
<keyword evidence="4" id="KW-0325">Glycoprotein</keyword>
<protein>
    <submittedName>
        <fullName evidence="10">NPHN-like protein</fullName>
    </submittedName>
</protein>